<evidence type="ECO:0000313" key="2">
    <source>
        <dbReference type="EMBL" id="MDO0823330.1"/>
    </source>
</evidence>
<keyword evidence="3" id="KW-1185">Reference proteome</keyword>
<dbReference type="Pfam" id="PF14387">
    <property type="entry name" value="DUF4418"/>
    <property type="match status" value="1"/>
</dbReference>
<protein>
    <submittedName>
        <fullName evidence="2">DUF4418 family protein</fullName>
    </submittedName>
</protein>
<feature type="transmembrane region" description="Helical" evidence="1">
    <location>
        <begin position="12"/>
        <end position="37"/>
    </location>
</feature>
<reference evidence="2" key="1">
    <citation type="submission" date="2022-05" db="EMBL/GenBank/DDBJ databases">
        <title>Expanded diversity of anoxic marine methylotrophy in a Black Sea sulfate reducing microorganism.</title>
        <authorList>
            <person name="Fischer P.Q."/>
            <person name="Stams A.J.M."/>
            <person name="Villanueva L."/>
            <person name="Sousa D.Z."/>
        </authorList>
    </citation>
    <scope>NUCLEOTIDE SEQUENCE</scope>
    <source>
        <strain evidence="2">P130</strain>
    </source>
</reference>
<keyword evidence="1" id="KW-1133">Transmembrane helix</keyword>
<feature type="transmembrane region" description="Helical" evidence="1">
    <location>
        <begin position="117"/>
        <end position="138"/>
    </location>
</feature>
<sequence length="142" mass="15457">MITQTKGNKVAGILGSIIGMFIIFTPFHLAPVCQKLIELKSGNMTHMRCHYTGQAEIYFGILIVIVSLMVLFSHGVARRYLGFLLAVLGVMVILMPTDWGIGVCMSPMECHTTAKYLYGFGGVLTLVGLALGLMKGLFSDKP</sequence>
<organism evidence="2 3">
    <name type="scientific">Desulfosporosinus nitroreducens</name>
    <dbReference type="NCBI Taxonomy" id="2018668"/>
    <lineage>
        <taxon>Bacteria</taxon>
        <taxon>Bacillati</taxon>
        <taxon>Bacillota</taxon>
        <taxon>Clostridia</taxon>
        <taxon>Eubacteriales</taxon>
        <taxon>Desulfitobacteriaceae</taxon>
        <taxon>Desulfosporosinus</taxon>
    </lineage>
</organism>
<proteinExistence type="predicted"/>
<evidence type="ECO:0000256" key="1">
    <source>
        <dbReference type="SAM" id="Phobius"/>
    </source>
</evidence>
<name>A0ABT8QQA8_9FIRM</name>
<gene>
    <name evidence="2" type="ORF">M8H41_10745</name>
</gene>
<accession>A0ABT8QQA8</accession>
<evidence type="ECO:0000313" key="3">
    <source>
        <dbReference type="Proteomes" id="UP001176021"/>
    </source>
</evidence>
<dbReference type="RefSeq" id="WP_302048746.1">
    <property type="nucleotide sequence ID" value="NZ_JAMJEV010000008.1"/>
</dbReference>
<comment type="caution">
    <text evidence="2">The sequence shown here is derived from an EMBL/GenBank/DDBJ whole genome shotgun (WGS) entry which is preliminary data.</text>
</comment>
<keyword evidence="1" id="KW-0812">Transmembrane</keyword>
<dbReference type="InterPro" id="IPR025531">
    <property type="entry name" value="DUF4418"/>
</dbReference>
<feature type="transmembrane region" description="Helical" evidence="1">
    <location>
        <begin position="80"/>
        <end position="97"/>
    </location>
</feature>
<dbReference type="EMBL" id="JAMJEV010000008">
    <property type="protein sequence ID" value="MDO0823330.1"/>
    <property type="molecule type" value="Genomic_DNA"/>
</dbReference>
<dbReference type="Proteomes" id="UP001176021">
    <property type="component" value="Unassembled WGS sequence"/>
</dbReference>
<feature type="transmembrane region" description="Helical" evidence="1">
    <location>
        <begin position="57"/>
        <end position="73"/>
    </location>
</feature>
<keyword evidence="1" id="KW-0472">Membrane</keyword>